<dbReference type="Pfam" id="PF00672">
    <property type="entry name" value="HAMP"/>
    <property type="match status" value="1"/>
</dbReference>
<feature type="domain" description="HAMP" evidence="11">
    <location>
        <begin position="294"/>
        <end position="348"/>
    </location>
</feature>
<dbReference type="SUPFAM" id="SSF58104">
    <property type="entry name" value="Methyl-accepting chemotaxis protein (MCP) signaling domain"/>
    <property type="match status" value="1"/>
</dbReference>
<gene>
    <name evidence="12" type="ORF">GCM10023333_30990</name>
</gene>
<keyword evidence="3" id="KW-0145">Chemotaxis</keyword>
<keyword evidence="2" id="KW-1003">Cell membrane</keyword>
<comment type="similarity">
    <text evidence="8">Belongs to the methyl-accepting chemotaxis (MCP) protein family.</text>
</comment>
<comment type="caution">
    <text evidence="12">The sequence shown here is derived from an EMBL/GenBank/DDBJ whole genome shotgun (WGS) entry which is preliminary data.</text>
</comment>
<dbReference type="RefSeq" id="WP_345336356.1">
    <property type="nucleotide sequence ID" value="NZ_BAABJZ010000095.1"/>
</dbReference>
<organism evidence="12 13">
    <name type="scientific">Ferrimonas pelagia</name>
    <dbReference type="NCBI Taxonomy" id="1177826"/>
    <lineage>
        <taxon>Bacteria</taxon>
        <taxon>Pseudomonadati</taxon>
        <taxon>Pseudomonadota</taxon>
        <taxon>Gammaproteobacteria</taxon>
        <taxon>Alteromonadales</taxon>
        <taxon>Ferrimonadaceae</taxon>
        <taxon>Ferrimonas</taxon>
    </lineage>
</organism>
<dbReference type="PANTHER" id="PTHR32089:SF117">
    <property type="entry name" value="METHYL ACCEPTING SENSORY TRANSDUCER WITH CACHE_1 SMALL MOLECULE BINDING DOMAIN"/>
    <property type="match status" value="1"/>
</dbReference>
<dbReference type="Pfam" id="PF02743">
    <property type="entry name" value="dCache_1"/>
    <property type="match status" value="1"/>
</dbReference>
<dbReference type="PRINTS" id="PR00260">
    <property type="entry name" value="CHEMTRNSDUCR"/>
</dbReference>
<evidence type="ECO:0000256" key="8">
    <source>
        <dbReference type="ARBA" id="ARBA00029447"/>
    </source>
</evidence>
<keyword evidence="6" id="KW-0472">Membrane</keyword>
<sequence>MILSLKSRLVLSFAGLVIFTSSVQGWLSDRRLEREISDSIAQQMHATARATQAGIDHWLQGRERLLQANLAPIAGEDKAERELLLTKRAGDFLSVYAGFVDGSIAYGDKTESWPIDYDPRTRPWYQNASAASGLIYTQPYQDIDGDMVISIAQAFAGVHQGVLAADITVNDIISEVLNVQLAYRGGALLLDSDNHIVAYRDPALAGQPVAQLEPRLTAQWLQQQRASQQLASIEHQGETQLMLAVPIEGPNWTLLLFIEQRDAFAAVAEARRGLVWTTLLLLIGAGLFSWWRAVRLVRPLRWLQRAIGQLADGHGDLTQRLTVRQQDEIGLVVQNLNRFIAQLQQIVQQIGQGTGEMADKAQQSSALSSRSQQVLVQQHTQVEQIASAIAQMDVAAAEVAENAEQTKLAVQQSELACIQGQQTMSRNHEATQSLVQELAGATEIISQLAQDTQGIGQILATIENLADQTNLLALNAAIEAARAGEQGRGFAVVADEVRVLSQRTHASTEEIRAMIGQLQEQSEQAVRAMASSSTNAEHSVCQAQETAAYFAQITEAINGVARRTYEIAAASEEQRTVSANVRDNTVQIKQVADQMLALGQDSRAATEIIHGDAEHLAQVVGRFRTE</sequence>
<dbReference type="InterPro" id="IPR029151">
    <property type="entry name" value="Sensor-like_sf"/>
</dbReference>
<proteinExistence type="inferred from homology"/>
<evidence type="ECO:0000256" key="6">
    <source>
        <dbReference type="ARBA" id="ARBA00023136"/>
    </source>
</evidence>
<evidence type="ECO:0000259" key="10">
    <source>
        <dbReference type="PROSITE" id="PS50111"/>
    </source>
</evidence>
<dbReference type="EMBL" id="BAABJZ010000095">
    <property type="protein sequence ID" value="GAA4895598.1"/>
    <property type="molecule type" value="Genomic_DNA"/>
</dbReference>
<evidence type="ECO:0000259" key="11">
    <source>
        <dbReference type="PROSITE" id="PS50885"/>
    </source>
</evidence>
<dbReference type="Pfam" id="PF00015">
    <property type="entry name" value="MCPsignal"/>
    <property type="match status" value="1"/>
</dbReference>
<keyword evidence="5" id="KW-1133">Transmembrane helix</keyword>
<accession>A0ABP9F842</accession>
<comment type="subcellular location">
    <subcellularLocation>
        <location evidence="1">Cell membrane</location>
        <topology evidence="1">Multi-pass membrane protein</topology>
    </subcellularLocation>
</comment>
<evidence type="ECO:0000256" key="9">
    <source>
        <dbReference type="PROSITE-ProRule" id="PRU00284"/>
    </source>
</evidence>
<dbReference type="InterPro" id="IPR004089">
    <property type="entry name" value="MCPsignal_dom"/>
</dbReference>
<dbReference type="InterPro" id="IPR033479">
    <property type="entry name" value="dCache_1"/>
</dbReference>
<protein>
    <submittedName>
        <fullName evidence="12">Methyl-accepting chemotaxis protein</fullName>
    </submittedName>
</protein>
<evidence type="ECO:0000256" key="2">
    <source>
        <dbReference type="ARBA" id="ARBA00022475"/>
    </source>
</evidence>
<dbReference type="PROSITE" id="PS50885">
    <property type="entry name" value="HAMP"/>
    <property type="match status" value="1"/>
</dbReference>
<evidence type="ECO:0000313" key="13">
    <source>
        <dbReference type="Proteomes" id="UP001499988"/>
    </source>
</evidence>
<evidence type="ECO:0000256" key="3">
    <source>
        <dbReference type="ARBA" id="ARBA00022500"/>
    </source>
</evidence>
<dbReference type="InterPro" id="IPR004090">
    <property type="entry name" value="Chemotax_Me-accpt_rcpt"/>
</dbReference>
<dbReference type="SMART" id="SM00283">
    <property type="entry name" value="MA"/>
    <property type="match status" value="1"/>
</dbReference>
<feature type="domain" description="Methyl-accepting transducer" evidence="10">
    <location>
        <begin position="353"/>
        <end position="589"/>
    </location>
</feature>
<dbReference type="PANTHER" id="PTHR32089">
    <property type="entry name" value="METHYL-ACCEPTING CHEMOTAXIS PROTEIN MCPB"/>
    <property type="match status" value="1"/>
</dbReference>
<dbReference type="PROSITE" id="PS50111">
    <property type="entry name" value="CHEMOTAXIS_TRANSDUC_2"/>
    <property type="match status" value="1"/>
</dbReference>
<evidence type="ECO:0000256" key="1">
    <source>
        <dbReference type="ARBA" id="ARBA00004651"/>
    </source>
</evidence>
<evidence type="ECO:0000256" key="7">
    <source>
        <dbReference type="ARBA" id="ARBA00023224"/>
    </source>
</evidence>
<evidence type="ECO:0000256" key="4">
    <source>
        <dbReference type="ARBA" id="ARBA00022692"/>
    </source>
</evidence>
<keyword evidence="7 9" id="KW-0807">Transducer</keyword>
<evidence type="ECO:0000256" key="5">
    <source>
        <dbReference type="ARBA" id="ARBA00022989"/>
    </source>
</evidence>
<dbReference type="CDD" id="cd06225">
    <property type="entry name" value="HAMP"/>
    <property type="match status" value="1"/>
</dbReference>
<dbReference type="SMART" id="SM00304">
    <property type="entry name" value="HAMP"/>
    <property type="match status" value="1"/>
</dbReference>
<name>A0ABP9F842_9GAMM</name>
<evidence type="ECO:0000313" key="12">
    <source>
        <dbReference type="EMBL" id="GAA4895598.1"/>
    </source>
</evidence>
<keyword evidence="4" id="KW-0812">Transmembrane</keyword>
<dbReference type="Gene3D" id="3.30.450.20">
    <property type="entry name" value="PAS domain"/>
    <property type="match status" value="2"/>
</dbReference>
<dbReference type="Gene3D" id="1.10.287.950">
    <property type="entry name" value="Methyl-accepting chemotaxis protein"/>
    <property type="match status" value="1"/>
</dbReference>
<keyword evidence="13" id="KW-1185">Reference proteome</keyword>
<dbReference type="InterPro" id="IPR003660">
    <property type="entry name" value="HAMP_dom"/>
</dbReference>
<reference evidence="13" key="1">
    <citation type="journal article" date="2019" name="Int. J. Syst. Evol. Microbiol.">
        <title>The Global Catalogue of Microorganisms (GCM) 10K type strain sequencing project: providing services to taxonomists for standard genome sequencing and annotation.</title>
        <authorList>
            <consortium name="The Broad Institute Genomics Platform"/>
            <consortium name="The Broad Institute Genome Sequencing Center for Infectious Disease"/>
            <person name="Wu L."/>
            <person name="Ma J."/>
        </authorList>
    </citation>
    <scope>NUCLEOTIDE SEQUENCE [LARGE SCALE GENOMIC DNA]</scope>
    <source>
        <strain evidence="13">JCM 18401</strain>
    </source>
</reference>
<dbReference type="SUPFAM" id="SSF103190">
    <property type="entry name" value="Sensory domain-like"/>
    <property type="match status" value="1"/>
</dbReference>
<dbReference type="Proteomes" id="UP001499988">
    <property type="component" value="Unassembled WGS sequence"/>
</dbReference>